<evidence type="ECO:0000256" key="4">
    <source>
        <dbReference type="ARBA" id="ARBA00023110"/>
    </source>
</evidence>
<protein>
    <recommendedName>
        <fullName evidence="2">peptidylprolyl isomerase</fullName>
        <ecNumber evidence="2">5.2.1.8</ecNumber>
    </recommendedName>
</protein>
<evidence type="ECO:0000259" key="8">
    <source>
        <dbReference type="PROSITE" id="PS50198"/>
    </source>
</evidence>
<dbReference type="PANTHER" id="PTHR47245:SF1">
    <property type="entry name" value="FOLDASE PROTEIN PRSA"/>
    <property type="match status" value="1"/>
</dbReference>
<dbReference type="InterPro" id="IPR027304">
    <property type="entry name" value="Trigger_fact/SurA_dom_sf"/>
</dbReference>
<feature type="coiled-coil region" evidence="7">
    <location>
        <begin position="102"/>
        <end position="136"/>
    </location>
</feature>
<reference evidence="9 10" key="1">
    <citation type="journal article" date="2021" name="Syst. Appl. Microbiol.">
        <title>Persephonella atlantica sp. nov.: How to adapt to physico-chemical gradients in high temperature hydrothermal habitats.</title>
        <authorList>
            <person name="Francois D.X."/>
            <person name="Godfroy A."/>
            <person name="Mathien C."/>
            <person name="Aube J."/>
            <person name="Cathalot C."/>
            <person name="Lesongeur F."/>
            <person name="L'Haridon S."/>
            <person name="Philippon X."/>
            <person name="Roussel E.G."/>
        </authorList>
    </citation>
    <scope>NUCLEOTIDE SEQUENCE [LARGE SCALE GENOMIC DNA]</scope>
    <source>
        <strain evidence="9 10">MO1340</strain>
    </source>
</reference>
<dbReference type="InterPro" id="IPR000297">
    <property type="entry name" value="PPIase_PpiC"/>
</dbReference>
<evidence type="ECO:0000313" key="9">
    <source>
        <dbReference type="EMBL" id="MBK3332773.1"/>
    </source>
</evidence>
<evidence type="ECO:0000256" key="6">
    <source>
        <dbReference type="PROSITE-ProRule" id="PRU00278"/>
    </source>
</evidence>
<dbReference type="Gene3D" id="1.10.4030.10">
    <property type="entry name" value="Porin chaperone SurA, peptide-binding domain"/>
    <property type="match status" value="1"/>
</dbReference>
<dbReference type="Pfam" id="PF00639">
    <property type="entry name" value="Rotamase"/>
    <property type="match status" value="1"/>
</dbReference>
<comment type="caution">
    <text evidence="9">The sequence shown here is derived from an EMBL/GenBank/DDBJ whole genome shotgun (WGS) entry which is preliminary data.</text>
</comment>
<dbReference type="EC" id="5.2.1.8" evidence="2"/>
<dbReference type="InterPro" id="IPR023058">
    <property type="entry name" value="PPIase_PpiC_CS"/>
</dbReference>
<dbReference type="PROSITE" id="PS50198">
    <property type="entry name" value="PPIC_PPIASE_2"/>
    <property type="match status" value="1"/>
</dbReference>
<evidence type="ECO:0000256" key="5">
    <source>
        <dbReference type="ARBA" id="ARBA00023235"/>
    </source>
</evidence>
<sequence>MRRFLWLLLVFVSFAQAYQGFSWKIDPQLKKKVVAEVGNKKITEMDVQRYMKVLLPMNFYHRSLTEKKKKELRKKALNYLINRELLYYEAKKKGIKVPETQIDRLMKELEKRYKSKENLEKMLRETGISLKQFREELKKRLMIDQLLNKYVNVKLTDKELKEYYEKNKYKFKEPESLKIRYIYIKVDPSKPKGRQIAKERAEKAYKEIISGKDFGDVAYRYSDDLSRIKGGEIGFVHKGRFEKKVEEEIYKLKVGQISKIIETELGFHIIKVEGKRPSRIVPFKQIKDKLRRELTEKIRKEKYEALLNDAKKDLKVVVYDK</sequence>
<dbReference type="InterPro" id="IPR046357">
    <property type="entry name" value="PPIase_dom_sf"/>
</dbReference>
<gene>
    <name evidence="9" type="ORF">GWK41_06795</name>
</gene>
<proteinExistence type="predicted"/>
<dbReference type="Proteomes" id="UP000772812">
    <property type="component" value="Unassembled WGS sequence"/>
</dbReference>
<dbReference type="PANTHER" id="PTHR47245">
    <property type="entry name" value="PEPTIDYLPROLYL ISOMERASE"/>
    <property type="match status" value="1"/>
</dbReference>
<evidence type="ECO:0000256" key="7">
    <source>
        <dbReference type="SAM" id="Coils"/>
    </source>
</evidence>
<keyword evidence="7" id="KW-0175">Coiled coil</keyword>
<dbReference type="Pfam" id="PF13624">
    <property type="entry name" value="SurA_N_3"/>
    <property type="match status" value="1"/>
</dbReference>
<evidence type="ECO:0000256" key="1">
    <source>
        <dbReference type="ARBA" id="ARBA00000971"/>
    </source>
</evidence>
<dbReference type="Gene3D" id="3.10.50.40">
    <property type="match status" value="1"/>
</dbReference>
<organism evidence="9 10">
    <name type="scientific">Persephonella atlantica</name>
    <dbReference type="NCBI Taxonomy" id="2699429"/>
    <lineage>
        <taxon>Bacteria</taxon>
        <taxon>Pseudomonadati</taxon>
        <taxon>Aquificota</taxon>
        <taxon>Aquificia</taxon>
        <taxon>Aquificales</taxon>
        <taxon>Hydrogenothermaceae</taxon>
        <taxon>Persephonella</taxon>
    </lineage>
</organism>
<dbReference type="InterPro" id="IPR050245">
    <property type="entry name" value="PrsA_foldase"/>
</dbReference>
<keyword evidence="10" id="KW-1185">Reference proteome</keyword>
<keyword evidence="4 6" id="KW-0697">Rotamase</keyword>
<dbReference type="EMBL" id="JAACYA010000002">
    <property type="protein sequence ID" value="MBK3332773.1"/>
    <property type="molecule type" value="Genomic_DNA"/>
</dbReference>
<dbReference type="SUPFAM" id="SSF109998">
    <property type="entry name" value="Triger factor/SurA peptide-binding domain-like"/>
    <property type="match status" value="1"/>
</dbReference>
<keyword evidence="3" id="KW-0732">Signal</keyword>
<keyword evidence="5 6" id="KW-0413">Isomerase</keyword>
<dbReference type="RefSeq" id="WP_200674188.1">
    <property type="nucleotide sequence ID" value="NZ_JAACYA010000002.1"/>
</dbReference>
<evidence type="ECO:0000256" key="3">
    <source>
        <dbReference type="ARBA" id="ARBA00022729"/>
    </source>
</evidence>
<dbReference type="SUPFAM" id="SSF54534">
    <property type="entry name" value="FKBP-like"/>
    <property type="match status" value="1"/>
</dbReference>
<dbReference type="PROSITE" id="PS01096">
    <property type="entry name" value="PPIC_PPIASE_1"/>
    <property type="match status" value="1"/>
</dbReference>
<comment type="catalytic activity">
    <reaction evidence="1">
        <text>[protein]-peptidylproline (omega=180) = [protein]-peptidylproline (omega=0)</text>
        <dbReference type="Rhea" id="RHEA:16237"/>
        <dbReference type="Rhea" id="RHEA-COMP:10747"/>
        <dbReference type="Rhea" id="RHEA-COMP:10748"/>
        <dbReference type="ChEBI" id="CHEBI:83833"/>
        <dbReference type="ChEBI" id="CHEBI:83834"/>
        <dbReference type="EC" id="5.2.1.8"/>
    </reaction>
</comment>
<evidence type="ECO:0000313" key="10">
    <source>
        <dbReference type="Proteomes" id="UP000772812"/>
    </source>
</evidence>
<accession>A0ABS1GIN2</accession>
<name>A0ABS1GIN2_9AQUI</name>
<feature type="domain" description="PpiC" evidence="8">
    <location>
        <begin position="174"/>
        <end position="274"/>
    </location>
</feature>
<evidence type="ECO:0000256" key="2">
    <source>
        <dbReference type="ARBA" id="ARBA00013194"/>
    </source>
</evidence>